<dbReference type="InterPro" id="IPR019734">
    <property type="entry name" value="TPR_rpt"/>
</dbReference>
<accession>A0AAD9AB85</accession>
<comment type="similarity">
    <text evidence="4">Belongs to the EMC2 family.</text>
</comment>
<dbReference type="PROSITE" id="PS50005">
    <property type="entry name" value="TPR"/>
    <property type="match status" value="1"/>
</dbReference>
<feature type="compositionally biased region" description="Basic and acidic residues" evidence="5">
    <location>
        <begin position="45"/>
        <end position="57"/>
    </location>
</feature>
<dbReference type="AlphaFoldDB" id="A0AAD9AB85"/>
<dbReference type="SMART" id="SM00028">
    <property type="entry name" value="TPR"/>
    <property type="match status" value="2"/>
</dbReference>
<evidence type="ECO:0000256" key="1">
    <source>
        <dbReference type="ARBA" id="ARBA00022737"/>
    </source>
</evidence>
<dbReference type="SUPFAM" id="SSF48452">
    <property type="entry name" value="TPR-like"/>
    <property type="match status" value="1"/>
</dbReference>
<dbReference type="Gene3D" id="1.25.40.10">
    <property type="entry name" value="Tetratricopeptide repeat domain"/>
    <property type="match status" value="1"/>
</dbReference>
<feature type="region of interest" description="Disordered" evidence="5">
    <location>
        <begin position="40"/>
        <end position="59"/>
    </location>
</feature>
<evidence type="ECO:0000313" key="8">
    <source>
        <dbReference type="Proteomes" id="UP001243330"/>
    </source>
</evidence>
<keyword evidence="1" id="KW-0677">Repeat</keyword>
<comment type="subcellular location">
    <subcellularLocation>
        <location evidence="4">Endoplasmic reticulum membrane</location>
        <topology evidence="4">Peripheral membrane protein</topology>
        <orientation evidence="4">Cytoplasmic side</orientation>
    </subcellularLocation>
</comment>
<name>A0AAD9AB85_9PEZI</name>
<evidence type="ECO:0000256" key="2">
    <source>
        <dbReference type="ARBA" id="ARBA00022803"/>
    </source>
</evidence>
<proteinExistence type="inferred from homology"/>
<feature type="domain" description="EMC2 TPR-like" evidence="6">
    <location>
        <begin position="190"/>
        <end position="293"/>
    </location>
</feature>
<dbReference type="Pfam" id="PF22890">
    <property type="entry name" value="TPR_EMC2"/>
    <property type="match status" value="1"/>
</dbReference>
<comment type="function">
    <text evidence="4">Part of the endoplasmic reticulum membrane protein complex (EMC) that enables the energy-independent insertion into endoplasmic reticulum membranes of newly synthesized membrane proteins.</text>
</comment>
<evidence type="ECO:0000259" key="6">
    <source>
        <dbReference type="Pfam" id="PF22890"/>
    </source>
</evidence>
<gene>
    <name evidence="7" type="ORF">CCHR01_12508</name>
</gene>
<dbReference type="PANTHER" id="PTHR12760">
    <property type="entry name" value="TETRATRICOPEPTIDE REPEAT PROTEIN"/>
    <property type="match status" value="1"/>
</dbReference>
<evidence type="ECO:0000256" key="5">
    <source>
        <dbReference type="SAM" id="MobiDB-lite"/>
    </source>
</evidence>
<sequence length="410" mass="45521">MQRAQLTHLSITPASLKCGSSVRLVGVAYLARGRYPGSLTYKQRSSNDRRQQREPVPRKPTQICLPRYRATRANTLSGFCEYYCHSNMAPSLVRPQGHLSPAEALELAQKAPTILRNNPNAFSSSPLVSLFSASETPEIWIIYENLLLACLRTGDGQAAHQCLERLVIRFGDDNERIMAFKGLVKEAEADNDGELVQVLKEYETILGQNATNIPVAKRRVALLKSTGKISEAISALNSLLDFSPTDAEAWAELADLYLSQGLYSQAIFALEEVLVLTPNAWNIHARMGEVLYMAASASDGSSQQQLAESVKRFARSIELCDDYLRGYYGLKLATNKLLKEPSKPSRQTDADDWAVPDTNAVQKLNEVATQKLAEIVRRNSAKDRLWQGYDESEVAAARDLLSKESVELVR</sequence>
<dbReference type="InterPro" id="IPR039856">
    <property type="entry name" value="EMC2-like"/>
</dbReference>
<reference evidence="7" key="1">
    <citation type="submission" date="2023-01" db="EMBL/GenBank/DDBJ databases">
        <title>Colletotrichum chrysophilum M932 genome sequence.</title>
        <authorList>
            <person name="Baroncelli R."/>
        </authorList>
    </citation>
    <scope>NUCLEOTIDE SEQUENCE</scope>
    <source>
        <strain evidence="7">M932</strain>
    </source>
</reference>
<keyword evidence="4" id="KW-0472">Membrane</keyword>
<comment type="caution">
    <text evidence="7">The sequence shown here is derived from an EMBL/GenBank/DDBJ whole genome shotgun (WGS) entry which is preliminary data.</text>
</comment>
<comment type="subunit">
    <text evidence="4">Component of the ER membrane protein complex (EMC).</text>
</comment>
<dbReference type="FunFam" id="1.25.40.10:FF:001208">
    <property type="entry name" value="Tetratricopeptide repeat domain-containing protein"/>
    <property type="match status" value="1"/>
</dbReference>
<dbReference type="GO" id="GO:0072546">
    <property type="term" value="C:EMC complex"/>
    <property type="evidence" value="ECO:0007669"/>
    <property type="project" value="UniProtKB-UniRule"/>
</dbReference>
<evidence type="ECO:0000256" key="4">
    <source>
        <dbReference type="RuleBase" id="RU367091"/>
    </source>
</evidence>
<keyword evidence="4" id="KW-0256">Endoplasmic reticulum</keyword>
<evidence type="ECO:0000256" key="3">
    <source>
        <dbReference type="PROSITE-ProRule" id="PRU00339"/>
    </source>
</evidence>
<feature type="repeat" description="TPR" evidence="3">
    <location>
        <begin position="247"/>
        <end position="280"/>
    </location>
</feature>
<keyword evidence="2 3" id="KW-0802">TPR repeat</keyword>
<protein>
    <recommendedName>
        <fullName evidence="4">ER membrane protein complex subunit 2</fullName>
    </recommendedName>
</protein>
<dbReference type="Proteomes" id="UP001243330">
    <property type="component" value="Unassembled WGS sequence"/>
</dbReference>
<organism evidence="7 8">
    <name type="scientific">Colletotrichum chrysophilum</name>
    <dbReference type="NCBI Taxonomy" id="1836956"/>
    <lineage>
        <taxon>Eukaryota</taxon>
        <taxon>Fungi</taxon>
        <taxon>Dikarya</taxon>
        <taxon>Ascomycota</taxon>
        <taxon>Pezizomycotina</taxon>
        <taxon>Sordariomycetes</taxon>
        <taxon>Hypocreomycetidae</taxon>
        <taxon>Glomerellales</taxon>
        <taxon>Glomerellaceae</taxon>
        <taxon>Colletotrichum</taxon>
        <taxon>Colletotrichum gloeosporioides species complex</taxon>
    </lineage>
</organism>
<dbReference type="InterPro" id="IPR055217">
    <property type="entry name" value="TPR_EMC2"/>
</dbReference>
<evidence type="ECO:0000313" key="7">
    <source>
        <dbReference type="EMBL" id="KAK1844888.1"/>
    </source>
</evidence>
<keyword evidence="8" id="KW-1185">Reference proteome</keyword>
<dbReference type="EMBL" id="JAQOWY010000294">
    <property type="protein sequence ID" value="KAK1844888.1"/>
    <property type="molecule type" value="Genomic_DNA"/>
</dbReference>
<dbReference type="InterPro" id="IPR011990">
    <property type="entry name" value="TPR-like_helical_dom_sf"/>
</dbReference>